<evidence type="ECO:0000256" key="13">
    <source>
        <dbReference type="ARBA" id="ARBA00060891"/>
    </source>
</evidence>
<organism evidence="18 19">
    <name type="scientific">Bugula neritina</name>
    <name type="common">Brown bryozoan</name>
    <name type="synonym">Sertularia neritina</name>
    <dbReference type="NCBI Taxonomy" id="10212"/>
    <lineage>
        <taxon>Eukaryota</taxon>
        <taxon>Metazoa</taxon>
        <taxon>Spiralia</taxon>
        <taxon>Lophotrochozoa</taxon>
        <taxon>Bryozoa</taxon>
        <taxon>Gymnolaemata</taxon>
        <taxon>Cheilostomatida</taxon>
        <taxon>Flustrina</taxon>
        <taxon>Buguloidea</taxon>
        <taxon>Bugulidae</taxon>
        <taxon>Bugula</taxon>
    </lineage>
</organism>
<keyword evidence="7" id="KW-0560">Oxidoreductase</keyword>
<dbReference type="InterPro" id="IPR036188">
    <property type="entry name" value="FAD/NAD-bd_sf"/>
</dbReference>
<dbReference type="InterPro" id="IPR015904">
    <property type="entry name" value="Sulphide_quinone_reductase"/>
</dbReference>
<evidence type="ECO:0000256" key="1">
    <source>
        <dbReference type="ARBA" id="ARBA00001974"/>
    </source>
</evidence>
<dbReference type="GO" id="GO:0071949">
    <property type="term" value="F:FAD binding"/>
    <property type="evidence" value="ECO:0007669"/>
    <property type="project" value="TreeGrafter"/>
</dbReference>
<evidence type="ECO:0000256" key="12">
    <source>
        <dbReference type="ARBA" id="ARBA00059167"/>
    </source>
</evidence>
<evidence type="ECO:0000313" key="18">
    <source>
        <dbReference type="EMBL" id="KAF6029524.1"/>
    </source>
</evidence>
<gene>
    <name evidence="18" type="ORF">EB796_012211</name>
</gene>
<dbReference type="EMBL" id="VXIV02001811">
    <property type="protein sequence ID" value="KAF6029524.1"/>
    <property type="molecule type" value="Genomic_DNA"/>
</dbReference>
<dbReference type="SUPFAM" id="SSF51905">
    <property type="entry name" value="FAD/NAD(P)-binding domain"/>
    <property type="match status" value="2"/>
</dbReference>
<dbReference type="GO" id="GO:0048038">
    <property type="term" value="F:quinone binding"/>
    <property type="evidence" value="ECO:0007669"/>
    <property type="project" value="UniProtKB-KW"/>
</dbReference>
<comment type="similarity">
    <text evidence="13">Belongs to the SQRD family.</text>
</comment>
<dbReference type="AlphaFoldDB" id="A0A7J7JUX2"/>
<dbReference type="PANTHER" id="PTHR10632">
    <property type="entry name" value="SULFIDE:QUINONE OXIDOREDUCTASE"/>
    <property type="match status" value="1"/>
</dbReference>
<evidence type="ECO:0000313" key="19">
    <source>
        <dbReference type="Proteomes" id="UP000593567"/>
    </source>
</evidence>
<comment type="catalytic activity">
    <reaction evidence="11">
        <text>a quinone + hydrogen sulfide + glutathione + H(+) = S-sulfanylglutathione + a quinol</text>
        <dbReference type="Rhea" id="RHEA:55156"/>
        <dbReference type="ChEBI" id="CHEBI:15378"/>
        <dbReference type="ChEBI" id="CHEBI:24646"/>
        <dbReference type="ChEBI" id="CHEBI:29919"/>
        <dbReference type="ChEBI" id="CHEBI:57925"/>
        <dbReference type="ChEBI" id="CHEBI:58905"/>
        <dbReference type="ChEBI" id="CHEBI:132124"/>
        <dbReference type="EC" id="1.8.5.8"/>
    </reaction>
    <physiologicalReaction direction="left-to-right" evidence="11">
        <dbReference type="Rhea" id="RHEA:55157"/>
    </physiologicalReaction>
</comment>
<name>A0A7J7JUX2_BUGNE</name>
<protein>
    <recommendedName>
        <fullName evidence="15">Sulfide:quinone oxidoreductase, mitochondrial</fullName>
        <ecNumber evidence="14">1.8.5.8</ecNumber>
    </recommendedName>
    <alternativeName>
        <fullName evidence="16">Sulfide quinone oxidoreductase</fullName>
    </alternativeName>
</protein>
<comment type="catalytic activity">
    <reaction evidence="9">
        <text>ubiquinone-10 + hydrogen sulfide + sulfite + 2 H(+) = ubiquinol-10 + thiosulfate</text>
        <dbReference type="Rhea" id="RHEA:38359"/>
        <dbReference type="ChEBI" id="CHEBI:15378"/>
        <dbReference type="ChEBI" id="CHEBI:17359"/>
        <dbReference type="ChEBI" id="CHEBI:29919"/>
        <dbReference type="ChEBI" id="CHEBI:33542"/>
        <dbReference type="ChEBI" id="CHEBI:46245"/>
        <dbReference type="ChEBI" id="CHEBI:64183"/>
    </reaction>
    <physiologicalReaction direction="left-to-right" evidence="9">
        <dbReference type="Rhea" id="RHEA:38360"/>
    </physiologicalReaction>
</comment>
<dbReference type="InterPro" id="IPR023753">
    <property type="entry name" value="FAD/NAD-binding_dom"/>
</dbReference>
<comment type="catalytic activity">
    <reaction evidence="10">
        <text>ubiquinone-10 + hydrogen sulfide + glutathione + H(+) = S-sulfanylglutathione + ubiquinol-10</text>
        <dbReference type="Rhea" id="RHEA:62608"/>
        <dbReference type="ChEBI" id="CHEBI:15378"/>
        <dbReference type="ChEBI" id="CHEBI:29919"/>
        <dbReference type="ChEBI" id="CHEBI:46245"/>
        <dbReference type="ChEBI" id="CHEBI:57925"/>
        <dbReference type="ChEBI" id="CHEBI:58905"/>
        <dbReference type="ChEBI" id="CHEBI:64183"/>
    </reaction>
    <physiologicalReaction direction="left-to-right" evidence="10">
        <dbReference type="Rhea" id="RHEA:62609"/>
    </physiologicalReaction>
</comment>
<comment type="function">
    <text evidence="12">Catalyzes the oxidation of hydrogen sulfide with the help of a quinone, such as ubiquinone-10, giving rise to thiosulfate and ultimately to sulfane (molecular sulfur) atoms. Requires an additional electron acceptor; can use sulfite, sulfide or cyanide (in vitro). It is believed the in vivo electron acceptor is glutathione.</text>
</comment>
<keyword evidence="5" id="KW-0274">FAD</keyword>
<keyword evidence="8" id="KW-0496">Mitochondrion</keyword>
<keyword evidence="6" id="KW-0809">Transit peptide</keyword>
<evidence type="ECO:0000256" key="6">
    <source>
        <dbReference type="ARBA" id="ARBA00022946"/>
    </source>
</evidence>
<dbReference type="EC" id="1.8.5.8" evidence="14"/>
<keyword evidence="19" id="KW-1185">Reference proteome</keyword>
<dbReference type="GO" id="GO:0070224">
    <property type="term" value="F:sulfide:quinone oxidoreductase activity"/>
    <property type="evidence" value="ECO:0007669"/>
    <property type="project" value="TreeGrafter"/>
</dbReference>
<evidence type="ECO:0000256" key="4">
    <source>
        <dbReference type="ARBA" id="ARBA00022719"/>
    </source>
</evidence>
<evidence type="ECO:0000256" key="15">
    <source>
        <dbReference type="ARBA" id="ARBA00070160"/>
    </source>
</evidence>
<evidence type="ECO:0000256" key="9">
    <source>
        <dbReference type="ARBA" id="ARBA00051038"/>
    </source>
</evidence>
<feature type="domain" description="FAD/NAD(P)-binding" evidence="17">
    <location>
        <begin position="76"/>
        <end position="197"/>
    </location>
</feature>
<comment type="caution">
    <text evidence="18">The sequence shown here is derived from an EMBL/GenBank/DDBJ whole genome shotgun (WGS) entry which is preliminary data.</text>
</comment>
<evidence type="ECO:0000256" key="10">
    <source>
        <dbReference type="ARBA" id="ARBA00052810"/>
    </source>
</evidence>
<dbReference type="Gene3D" id="3.50.50.60">
    <property type="entry name" value="FAD/NAD(P)-binding domain"/>
    <property type="match status" value="2"/>
</dbReference>
<keyword evidence="3" id="KW-0285">Flavoprotein</keyword>
<dbReference type="FunFam" id="3.50.50.60:FF:000034">
    <property type="entry name" value="sulfide:quinone oxidoreductase, mitochondrial"/>
    <property type="match status" value="1"/>
</dbReference>
<dbReference type="GO" id="GO:0005739">
    <property type="term" value="C:mitochondrion"/>
    <property type="evidence" value="ECO:0007669"/>
    <property type="project" value="UniProtKB-SubCell"/>
</dbReference>
<evidence type="ECO:0000256" key="7">
    <source>
        <dbReference type="ARBA" id="ARBA00023002"/>
    </source>
</evidence>
<sequence>MYMRTDPQSLAVSAELLASGLFGKAVERYFFKLSLKSKIAMQSLGGIALRTVRSSQAIYLRSAVCYYSSSSDKSSYKCVVLGGGAGGCAMASKMARKFGAGHVAVVEPKDDSVSKNSLLPADVHPGGLWHKTIADSRQPMGKSIPKNAKWIKDSVASVDPDNNLVTTSAGLQLEYEMLIVAVGLQLDFSKIKGSIEALQKDPRVCSNYSPDYVHKTYQAFKAFPKSGGTAIFTMPVMPIKCPGAPQKIMYLFDDYLRTNDKREGSKILYNTNLPVIFGVKKYANALLEVVEERGLTVNFQHNLVEVDHTKGEATFAKVGLDPVETVTMSYDLLHIAPPMSAPDFLKGSPLANEAGYVDVSKEHLQHNKYENVFAIGDCSSAPTSKTAAAVAAESGILSNTIDAYLKGQKPSGLEYDGYTSCPLITKGGKTILAEFDYNAQPLETFPINQGKERRTMWHLKKDFMPFLYWNMLIRGHWHGPRIFRKLLHLGMGK</sequence>
<dbReference type="PANTHER" id="PTHR10632:SF2">
    <property type="entry name" value="SULFIDE:QUINONE OXIDOREDUCTASE, MITOCHONDRIAL"/>
    <property type="match status" value="1"/>
</dbReference>
<evidence type="ECO:0000256" key="14">
    <source>
        <dbReference type="ARBA" id="ARBA00066447"/>
    </source>
</evidence>
<comment type="subcellular location">
    <subcellularLocation>
        <location evidence="2">Mitochondrion</location>
    </subcellularLocation>
</comment>
<reference evidence="18" key="1">
    <citation type="submission" date="2020-06" db="EMBL/GenBank/DDBJ databases">
        <title>Draft genome of Bugula neritina, a colonial animal packing powerful symbionts and potential medicines.</title>
        <authorList>
            <person name="Rayko M."/>
        </authorList>
    </citation>
    <scope>NUCLEOTIDE SEQUENCE [LARGE SCALE GENOMIC DNA]</scope>
    <source>
        <strain evidence="18">Kwan_BN1</strain>
    </source>
</reference>
<dbReference type="GO" id="GO:0106436">
    <property type="term" value="F:glutathione-dependent sulfide quinone oxidoreductase activity"/>
    <property type="evidence" value="ECO:0007669"/>
    <property type="project" value="UniProtKB-EC"/>
</dbReference>
<evidence type="ECO:0000256" key="5">
    <source>
        <dbReference type="ARBA" id="ARBA00022827"/>
    </source>
</evidence>
<accession>A0A7J7JUX2</accession>
<keyword evidence="4" id="KW-0874">Quinone</keyword>
<comment type="cofactor">
    <cofactor evidence="1">
        <name>FAD</name>
        <dbReference type="ChEBI" id="CHEBI:57692"/>
    </cofactor>
</comment>
<evidence type="ECO:0000259" key="17">
    <source>
        <dbReference type="Pfam" id="PF07992"/>
    </source>
</evidence>
<proteinExistence type="inferred from homology"/>
<dbReference type="GO" id="GO:0070221">
    <property type="term" value="P:sulfide oxidation, using sulfide:quinone oxidoreductase"/>
    <property type="evidence" value="ECO:0007669"/>
    <property type="project" value="TreeGrafter"/>
</dbReference>
<evidence type="ECO:0000256" key="3">
    <source>
        <dbReference type="ARBA" id="ARBA00022630"/>
    </source>
</evidence>
<dbReference type="Pfam" id="PF07992">
    <property type="entry name" value="Pyr_redox_2"/>
    <property type="match status" value="1"/>
</dbReference>
<evidence type="ECO:0000256" key="2">
    <source>
        <dbReference type="ARBA" id="ARBA00004173"/>
    </source>
</evidence>
<dbReference type="Proteomes" id="UP000593567">
    <property type="component" value="Unassembled WGS sequence"/>
</dbReference>
<evidence type="ECO:0000256" key="11">
    <source>
        <dbReference type="ARBA" id="ARBA00052986"/>
    </source>
</evidence>
<evidence type="ECO:0000256" key="16">
    <source>
        <dbReference type="ARBA" id="ARBA00082958"/>
    </source>
</evidence>
<evidence type="ECO:0000256" key="8">
    <source>
        <dbReference type="ARBA" id="ARBA00023128"/>
    </source>
</evidence>
<dbReference type="OrthoDB" id="5376590at2759"/>